<keyword evidence="1" id="KW-1133">Transmembrane helix</keyword>
<gene>
    <name evidence="2" type="ORF">G0Q06_06820</name>
</gene>
<keyword evidence="1" id="KW-0472">Membrane</keyword>
<evidence type="ECO:0000313" key="3">
    <source>
        <dbReference type="Proteomes" id="UP000478417"/>
    </source>
</evidence>
<feature type="transmembrane region" description="Helical" evidence="1">
    <location>
        <begin position="64"/>
        <end position="83"/>
    </location>
</feature>
<dbReference type="PIRSF" id="PIRSF015000">
    <property type="entry name" value="UCP01500"/>
    <property type="match status" value="1"/>
</dbReference>
<keyword evidence="3" id="KW-1185">Reference proteome</keyword>
<feature type="transmembrane region" description="Helical" evidence="1">
    <location>
        <begin position="188"/>
        <end position="207"/>
    </location>
</feature>
<dbReference type="RefSeq" id="WP_163963811.1">
    <property type="nucleotide sequence ID" value="NZ_JAAGNX010000002.1"/>
</dbReference>
<dbReference type="Proteomes" id="UP000478417">
    <property type="component" value="Unassembled WGS sequence"/>
</dbReference>
<keyword evidence="1" id="KW-0812">Transmembrane</keyword>
<proteinExistence type="predicted"/>
<name>A0A6B2M1Z0_9BACT</name>
<sequence>MSTENTDENCYNFPKDYAATMVHFYRGELGRMMIWRQRFDTTTHWAIIGLTGIVSFAWNHAESSNFLFILANFIVYLLLTIEARRYRFYDAYRARVRMLESHFIFPVVTLSNKRLEGNWRRQMGEDLILPSYKISFLEALSRRFRRNYIWIYMILIGAWAVHALEIRNANSVETFITEFCANQPLPEYVFLSILGLFYVYLGFLYLYGHWKRTALGEFQRRPSSGNWNL</sequence>
<dbReference type="Pfam" id="PF10028">
    <property type="entry name" value="DUF2270"/>
    <property type="match status" value="1"/>
</dbReference>
<organism evidence="2 3">
    <name type="scientific">Oceanipulchritudo coccoides</name>
    <dbReference type="NCBI Taxonomy" id="2706888"/>
    <lineage>
        <taxon>Bacteria</taxon>
        <taxon>Pseudomonadati</taxon>
        <taxon>Verrucomicrobiota</taxon>
        <taxon>Opitutia</taxon>
        <taxon>Puniceicoccales</taxon>
        <taxon>Oceanipulchritudinaceae</taxon>
        <taxon>Oceanipulchritudo</taxon>
    </lineage>
</organism>
<reference evidence="2 3" key="1">
    <citation type="submission" date="2020-02" db="EMBL/GenBank/DDBJ databases">
        <title>Albibacoteraceae fam. nov., the first described family within the subdivision 4 Verrucomicrobia.</title>
        <authorList>
            <person name="Xi F."/>
        </authorList>
    </citation>
    <scope>NUCLEOTIDE SEQUENCE [LARGE SCALE GENOMIC DNA]</scope>
    <source>
        <strain evidence="2 3">CK1056</strain>
    </source>
</reference>
<feature type="transmembrane region" description="Helical" evidence="1">
    <location>
        <begin position="41"/>
        <end position="58"/>
    </location>
</feature>
<comment type="caution">
    <text evidence="2">The sequence shown here is derived from an EMBL/GenBank/DDBJ whole genome shotgun (WGS) entry which is preliminary data.</text>
</comment>
<dbReference type="AlphaFoldDB" id="A0A6B2M1Z0"/>
<protein>
    <submittedName>
        <fullName evidence="2">DUF2270 domain-containing protein</fullName>
    </submittedName>
</protein>
<evidence type="ECO:0000256" key="1">
    <source>
        <dbReference type="SAM" id="Phobius"/>
    </source>
</evidence>
<dbReference type="InterPro" id="IPR014470">
    <property type="entry name" value="UCP01500"/>
</dbReference>
<evidence type="ECO:0000313" key="2">
    <source>
        <dbReference type="EMBL" id="NDV62154.1"/>
    </source>
</evidence>
<feature type="transmembrane region" description="Helical" evidence="1">
    <location>
        <begin position="149"/>
        <end position="168"/>
    </location>
</feature>
<accession>A0A6B2M1Z0</accession>
<dbReference type="EMBL" id="JAAGNX010000002">
    <property type="protein sequence ID" value="NDV62154.1"/>
    <property type="molecule type" value="Genomic_DNA"/>
</dbReference>